<organism evidence="1 2">
    <name type="scientific">Phycomyces blakesleeanus (strain ATCC 8743b / DSM 1359 / FGSC 10004 / NBRC 33097 / NRRL 1555)</name>
    <dbReference type="NCBI Taxonomy" id="763407"/>
    <lineage>
        <taxon>Eukaryota</taxon>
        <taxon>Fungi</taxon>
        <taxon>Fungi incertae sedis</taxon>
        <taxon>Mucoromycota</taxon>
        <taxon>Mucoromycotina</taxon>
        <taxon>Mucoromycetes</taxon>
        <taxon>Mucorales</taxon>
        <taxon>Phycomycetaceae</taxon>
        <taxon>Phycomyces</taxon>
    </lineage>
</organism>
<dbReference type="EMBL" id="KV441011">
    <property type="protein sequence ID" value="OAD65270.1"/>
    <property type="molecule type" value="Genomic_DNA"/>
</dbReference>
<evidence type="ECO:0000313" key="2">
    <source>
        <dbReference type="Proteomes" id="UP000077315"/>
    </source>
</evidence>
<dbReference type="VEuPathDB" id="FungiDB:PHYBLDRAFT_153662"/>
<dbReference type="Proteomes" id="UP000077315">
    <property type="component" value="Unassembled WGS sequence"/>
</dbReference>
<dbReference type="GeneID" id="28994124"/>
<evidence type="ECO:0000313" key="1">
    <source>
        <dbReference type="EMBL" id="OAD65270.1"/>
    </source>
</evidence>
<sequence length="54" mass="5938">MSRIAMEQTQLSSIDSVGLLLDQAKAYNSSNNRDFSKKIHCHSSISPLSPCPDD</sequence>
<gene>
    <name evidence="1" type="ORF">PHYBLDRAFT_153662</name>
</gene>
<keyword evidence="2" id="KW-1185">Reference proteome</keyword>
<accession>A0A163CSE3</accession>
<dbReference type="AlphaFoldDB" id="A0A163CSE3"/>
<proteinExistence type="predicted"/>
<dbReference type="InParanoid" id="A0A163CSE3"/>
<name>A0A163CSE3_PHYB8</name>
<reference evidence="2" key="1">
    <citation type="submission" date="2015-06" db="EMBL/GenBank/DDBJ databases">
        <title>Expansion of signal transduction pathways in fungi by whole-genome duplication.</title>
        <authorList>
            <consortium name="DOE Joint Genome Institute"/>
            <person name="Corrochano L.M."/>
            <person name="Kuo A."/>
            <person name="Marcet-Houben M."/>
            <person name="Polaino S."/>
            <person name="Salamov A."/>
            <person name="Villalobos J.M."/>
            <person name="Alvarez M.I."/>
            <person name="Avalos J."/>
            <person name="Benito E.P."/>
            <person name="Benoit I."/>
            <person name="Burger G."/>
            <person name="Camino L.P."/>
            <person name="Canovas D."/>
            <person name="Cerda-Olmedo E."/>
            <person name="Cheng J.-F."/>
            <person name="Dominguez A."/>
            <person name="Elias M."/>
            <person name="Eslava A.P."/>
            <person name="Glaser F."/>
            <person name="Grimwood J."/>
            <person name="Gutierrez G."/>
            <person name="Heitman J."/>
            <person name="Henrissat B."/>
            <person name="Iturriaga E.A."/>
            <person name="Lang B.F."/>
            <person name="Lavin J.L."/>
            <person name="Lee S."/>
            <person name="Li W."/>
            <person name="Lindquist E."/>
            <person name="Lopez-Garcia S."/>
            <person name="Luque E.M."/>
            <person name="Marcos A.T."/>
            <person name="Martin J."/>
            <person name="McCluskey K."/>
            <person name="Medina H.R."/>
            <person name="Miralles-Duran A."/>
            <person name="Miyazaki A."/>
            <person name="Munoz-Torres E."/>
            <person name="Oguiza J.A."/>
            <person name="Ohm R."/>
            <person name="Olmedo M."/>
            <person name="Orejas M."/>
            <person name="Ortiz-Castellanos L."/>
            <person name="Pisabarro A.G."/>
            <person name="Rodriguez-Romero J."/>
            <person name="Ruiz-Herrera J."/>
            <person name="Ruiz-Vazquez R."/>
            <person name="Sanz C."/>
            <person name="Schackwitz W."/>
            <person name="Schmutz J."/>
            <person name="Shahriari M."/>
            <person name="Shelest E."/>
            <person name="Silva-Franco F."/>
            <person name="Soanes D."/>
            <person name="Syed K."/>
            <person name="Tagua V.G."/>
            <person name="Talbot N.J."/>
            <person name="Thon M."/>
            <person name="De vries R.P."/>
            <person name="Wiebenga A."/>
            <person name="Yadav J.S."/>
            <person name="Braun E.L."/>
            <person name="Baker S."/>
            <person name="Garre V."/>
            <person name="Horwitz B."/>
            <person name="Torres-Martinez S."/>
            <person name="Idnurm A."/>
            <person name="Herrera-Estrella A."/>
            <person name="Gabaldon T."/>
            <person name="Grigoriev I.V."/>
        </authorList>
    </citation>
    <scope>NUCLEOTIDE SEQUENCE [LARGE SCALE GENOMIC DNA]</scope>
    <source>
        <strain evidence="2">NRRL 1555(-)</strain>
    </source>
</reference>
<protein>
    <submittedName>
        <fullName evidence="1">Uncharacterized protein</fullName>
    </submittedName>
</protein>
<dbReference type="RefSeq" id="XP_018283310.1">
    <property type="nucleotide sequence ID" value="XM_018433218.1"/>
</dbReference>